<dbReference type="EMBL" id="FNID01000015">
    <property type="protein sequence ID" value="SDN30041.1"/>
    <property type="molecule type" value="Genomic_DNA"/>
</dbReference>
<evidence type="ECO:0000313" key="1">
    <source>
        <dbReference type="EMBL" id="SDN30041.1"/>
    </source>
</evidence>
<protein>
    <submittedName>
        <fullName evidence="1">Uncharacterized protein</fullName>
    </submittedName>
</protein>
<gene>
    <name evidence="1" type="ORF">SAMN05192585_11566</name>
</gene>
<dbReference type="Proteomes" id="UP000199182">
    <property type="component" value="Unassembled WGS sequence"/>
</dbReference>
<reference evidence="1 2" key="1">
    <citation type="submission" date="2016-10" db="EMBL/GenBank/DDBJ databases">
        <authorList>
            <person name="de Groot N.N."/>
        </authorList>
    </citation>
    <scope>NUCLEOTIDE SEQUENCE [LARGE SCALE GENOMIC DNA]</scope>
    <source>
        <strain evidence="1 2">CGMCC 1.5012</strain>
    </source>
</reference>
<evidence type="ECO:0000313" key="2">
    <source>
        <dbReference type="Proteomes" id="UP000199182"/>
    </source>
</evidence>
<dbReference type="OrthoDB" id="1683857at2"/>
<dbReference type="AlphaFoldDB" id="A0A1H0A9U1"/>
<keyword evidence="2" id="KW-1185">Reference proteome</keyword>
<proteinExistence type="predicted"/>
<accession>A0A1H0A9U1</accession>
<sequence length="78" mass="9110">MKKVYVDVTASFTRDGVIIPQAIRWEDDHIFYIDRVLDIRRAAAQKTGGAGIRYTCRIAGKEAYLFLEQNRWFVESNR</sequence>
<organism evidence="1 2">
    <name type="scientific">Acetanaerobacterium elongatum</name>
    <dbReference type="NCBI Taxonomy" id="258515"/>
    <lineage>
        <taxon>Bacteria</taxon>
        <taxon>Bacillati</taxon>
        <taxon>Bacillota</taxon>
        <taxon>Clostridia</taxon>
        <taxon>Eubacteriales</taxon>
        <taxon>Oscillospiraceae</taxon>
        <taxon>Acetanaerobacterium</taxon>
    </lineage>
</organism>
<dbReference type="RefSeq" id="WP_092640014.1">
    <property type="nucleotide sequence ID" value="NZ_FNID01000015.1"/>
</dbReference>
<dbReference type="STRING" id="258515.SAMN05192585_11566"/>
<name>A0A1H0A9U1_9FIRM</name>